<feature type="domain" description="Amine oxidase" evidence="12">
    <location>
        <begin position="16"/>
        <end position="377"/>
    </location>
</feature>
<evidence type="ECO:0000313" key="14">
    <source>
        <dbReference type="Proteomes" id="UP000292702"/>
    </source>
</evidence>
<dbReference type="AlphaFoldDB" id="A0A4R0RFE3"/>
<dbReference type="NCBIfam" id="TIGR00562">
    <property type="entry name" value="proto_IX_ox"/>
    <property type="match status" value="1"/>
</dbReference>
<keyword evidence="7 11" id="KW-0560">Oxidoreductase</keyword>
<dbReference type="InterPro" id="IPR004572">
    <property type="entry name" value="Protoporphyrinogen_oxidase"/>
</dbReference>
<comment type="cofactor">
    <cofactor evidence="11">
        <name>FAD</name>
        <dbReference type="ChEBI" id="CHEBI:57692"/>
    </cofactor>
    <text evidence="11">Binds 1 FAD per subunit.</text>
</comment>
<dbReference type="EMBL" id="RWJN01000117">
    <property type="protein sequence ID" value="TCD66921.1"/>
    <property type="molecule type" value="Genomic_DNA"/>
</dbReference>
<comment type="catalytic activity">
    <reaction evidence="10 11">
        <text>protoporphyrinogen IX + 3 O2 = protoporphyrin IX + 3 H2O2</text>
        <dbReference type="Rhea" id="RHEA:25576"/>
        <dbReference type="ChEBI" id="CHEBI:15379"/>
        <dbReference type="ChEBI" id="CHEBI:16240"/>
        <dbReference type="ChEBI" id="CHEBI:57306"/>
        <dbReference type="ChEBI" id="CHEBI:57307"/>
        <dbReference type="EC" id="1.3.3.4"/>
    </reaction>
</comment>
<dbReference type="Proteomes" id="UP000292702">
    <property type="component" value="Unassembled WGS sequence"/>
</dbReference>
<dbReference type="GO" id="GO:0004729">
    <property type="term" value="F:oxygen-dependent protoporphyrinogen oxidase activity"/>
    <property type="evidence" value="ECO:0007669"/>
    <property type="project" value="UniProtKB-UniRule"/>
</dbReference>
<evidence type="ECO:0000256" key="9">
    <source>
        <dbReference type="ARBA" id="ARBA00023244"/>
    </source>
</evidence>
<reference evidence="13 14" key="1">
    <citation type="submission" date="2018-11" db="EMBL/GenBank/DDBJ databases">
        <title>Genome assembly of Steccherinum ochraceum LE-BIN_3174, the white-rot fungus of the Steccherinaceae family (The Residual Polyporoid clade, Polyporales, Basidiomycota).</title>
        <authorList>
            <person name="Fedorova T.V."/>
            <person name="Glazunova O.A."/>
            <person name="Landesman E.O."/>
            <person name="Moiseenko K.V."/>
            <person name="Psurtseva N.V."/>
            <person name="Savinova O.S."/>
            <person name="Shakhova N.V."/>
            <person name="Tyazhelova T.V."/>
            <person name="Vasina D.V."/>
        </authorList>
    </citation>
    <scope>NUCLEOTIDE SEQUENCE [LARGE SCALE GENOMIC DNA]</scope>
    <source>
        <strain evidence="13 14">LE-BIN_3174</strain>
    </source>
</reference>
<dbReference type="GO" id="GO:0005743">
    <property type="term" value="C:mitochondrial inner membrane"/>
    <property type="evidence" value="ECO:0007669"/>
    <property type="project" value="UniProtKB-SubCell"/>
</dbReference>
<name>A0A4R0RFE3_9APHY</name>
<evidence type="ECO:0000256" key="1">
    <source>
        <dbReference type="ARBA" id="ARBA00002600"/>
    </source>
</evidence>
<dbReference type="PANTHER" id="PTHR42923:SF3">
    <property type="entry name" value="PROTOPORPHYRINOGEN OXIDASE"/>
    <property type="match status" value="1"/>
</dbReference>
<dbReference type="UniPathway" id="UPA00251">
    <property type="reaction ID" value="UER00324"/>
</dbReference>
<dbReference type="InterPro" id="IPR002937">
    <property type="entry name" value="Amino_oxidase"/>
</dbReference>
<evidence type="ECO:0000256" key="2">
    <source>
        <dbReference type="ARBA" id="ARBA00005073"/>
    </source>
</evidence>
<evidence type="ECO:0000256" key="7">
    <source>
        <dbReference type="ARBA" id="ARBA00023002"/>
    </source>
</evidence>
<keyword evidence="8 11" id="KW-0350">Heme biosynthesis</keyword>
<comment type="pathway">
    <text evidence="2 11">Porphyrin-containing compound metabolism; protoporphyrin-IX biosynthesis; protoporphyrin-IX from protoporphyrinogen-IX: step 1/1.</text>
</comment>
<keyword evidence="6 11" id="KW-0274">FAD</keyword>
<evidence type="ECO:0000256" key="3">
    <source>
        <dbReference type="ARBA" id="ARBA00010551"/>
    </source>
</evidence>
<comment type="similarity">
    <text evidence="3 11">Belongs to the protoporphyrinogen/coproporphyrinogen oxidase family. Protoporphyrinogen oxidase subfamily.</text>
</comment>
<dbReference type="STRING" id="92696.A0A4R0RFE3"/>
<evidence type="ECO:0000256" key="5">
    <source>
        <dbReference type="ARBA" id="ARBA00022630"/>
    </source>
</evidence>
<evidence type="ECO:0000256" key="4">
    <source>
        <dbReference type="ARBA" id="ARBA00012867"/>
    </source>
</evidence>
<dbReference type="SUPFAM" id="SSF51905">
    <property type="entry name" value="FAD/NAD(P)-binding domain"/>
    <property type="match status" value="1"/>
</dbReference>
<dbReference type="EC" id="1.3.3.4" evidence="4 11"/>
<protein>
    <recommendedName>
        <fullName evidence="4 11">Protoporphyrinogen oxidase</fullName>
        <ecNumber evidence="4 11">1.3.3.4</ecNumber>
    </recommendedName>
</protein>
<accession>A0A4R0RFE3</accession>
<keyword evidence="14" id="KW-1185">Reference proteome</keyword>
<evidence type="ECO:0000256" key="11">
    <source>
        <dbReference type="RuleBase" id="RU367069"/>
    </source>
</evidence>
<comment type="function">
    <text evidence="1 11">Catalyzes the 6-electron oxidation of protoporphyrinogen-IX to form protoporphyrin-IX.</text>
</comment>
<evidence type="ECO:0000313" key="13">
    <source>
        <dbReference type="EMBL" id="TCD66921.1"/>
    </source>
</evidence>
<dbReference type="Gene3D" id="3.50.50.60">
    <property type="entry name" value="FAD/NAD(P)-binding domain"/>
    <property type="match status" value="1"/>
</dbReference>
<evidence type="ECO:0000256" key="10">
    <source>
        <dbReference type="ARBA" id="ARBA00047554"/>
    </source>
</evidence>
<dbReference type="GO" id="GO:0006782">
    <property type="term" value="P:protoporphyrinogen IX biosynthetic process"/>
    <property type="evidence" value="ECO:0007669"/>
    <property type="project" value="UniProtKB-UniRule"/>
</dbReference>
<evidence type="ECO:0000256" key="6">
    <source>
        <dbReference type="ARBA" id="ARBA00022827"/>
    </source>
</evidence>
<proteinExistence type="inferred from homology"/>
<sequence>MASSSLARTLVPAVLRATLRSRPIPDEVADQSVDTFLSAYFGAEFARTFGSALVHGIYAADSRQLSVRAAFPSLWDASIRGKGNIVRGIVQNALRPSNNLDDKTYEMGNMMDKMKGVSVYSFQDGMETITRALRQDLEKRHNVEIIAGDAAASLRRDASDTTFKIDTVTGRRIDASHVVSAISLKALNNIVPPSIPITSTTSQNSTSSVTVVNIVFPPTSFPIHPPGFGYLVPRPRSNALDAELEDHAGTLGVVFDSCALPQQDLYANAASPRFTKVTMMLGGPHAFPHNAESVSEDKLLGILSRHLAPSQPLPKPVLIRVHHLTGCIPTPTVGHLQRIAAVKNDLKKSEFWRGNLEIVGAGVGGVSVPDCIEQGRHVGLNW</sequence>
<dbReference type="Pfam" id="PF01593">
    <property type="entry name" value="Amino_oxidase"/>
    <property type="match status" value="1"/>
</dbReference>
<evidence type="ECO:0000259" key="12">
    <source>
        <dbReference type="Pfam" id="PF01593"/>
    </source>
</evidence>
<gene>
    <name evidence="13" type="primary">HEM14</name>
    <name evidence="13" type="ORF">EIP91_000760</name>
</gene>
<evidence type="ECO:0000256" key="8">
    <source>
        <dbReference type="ARBA" id="ARBA00023133"/>
    </source>
</evidence>
<keyword evidence="5 11" id="KW-0285">Flavoprotein</keyword>
<comment type="caution">
    <text evidence="13">The sequence shown here is derived from an EMBL/GenBank/DDBJ whole genome shotgun (WGS) entry which is preliminary data.</text>
</comment>
<dbReference type="InterPro" id="IPR036188">
    <property type="entry name" value="FAD/NAD-bd_sf"/>
</dbReference>
<dbReference type="SUPFAM" id="SSF54373">
    <property type="entry name" value="FAD-linked reductases, C-terminal domain"/>
    <property type="match status" value="1"/>
</dbReference>
<keyword evidence="9 11" id="KW-0627">Porphyrin biosynthesis</keyword>
<comment type="subcellular location">
    <subcellularLocation>
        <location evidence="11">Mitochondrion inner membrane</location>
    </subcellularLocation>
</comment>
<dbReference type="InterPro" id="IPR050464">
    <property type="entry name" value="Zeta_carotene_desat/Oxidored"/>
</dbReference>
<dbReference type="OrthoDB" id="438553at2759"/>
<organism evidence="13 14">
    <name type="scientific">Steccherinum ochraceum</name>
    <dbReference type="NCBI Taxonomy" id="92696"/>
    <lineage>
        <taxon>Eukaryota</taxon>
        <taxon>Fungi</taxon>
        <taxon>Dikarya</taxon>
        <taxon>Basidiomycota</taxon>
        <taxon>Agaricomycotina</taxon>
        <taxon>Agaricomycetes</taxon>
        <taxon>Polyporales</taxon>
        <taxon>Steccherinaceae</taxon>
        <taxon>Steccherinum</taxon>
    </lineage>
</organism>
<dbReference type="PANTHER" id="PTHR42923">
    <property type="entry name" value="PROTOPORPHYRINOGEN OXIDASE"/>
    <property type="match status" value="1"/>
</dbReference>